<reference evidence="2 3" key="1">
    <citation type="journal article" date="2016" name="Genome Biol. Evol.">
        <title>Divergent and convergent evolution of fungal pathogenicity.</title>
        <authorList>
            <person name="Shang Y."/>
            <person name="Xiao G."/>
            <person name="Zheng P."/>
            <person name="Cen K."/>
            <person name="Zhan S."/>
            <person name="Wang C."/>
        </authorList>
    </citation>
    <scope>NUCLEOTIDE SEQUENCE [LARGE SCALE GENOMIC DNA]</scope>
    <source>
        <strain evidence="2 3">RCEF 264</strain>
    </source>
</reference>
<dbReference type="Proteomes" id="UP000076874">
    <property type="component" value="Unassembled WGS sequence"/>
</dbReference>
<dbReference type="AlphaFoldDB" id="A0A167Z2U3"/>
<dbReference type="OrthoDB" id="5152119at2759"/>
<comment type="caution">
    <text evidence="2">The sequence shown here is derived from an EMBL/GenBank/DDBJ whole genome shotgun (WGS) entry which is preliminary data.</text>
</comment>
<evidence type="ECO:0000313" key="2">
    <source>
        <dbReference type="EMBL" id="OAA67009.1"/>
    </source>
</evidence>
<keyword evidence="1" id="KW-0175">Coiled coil</keyword>
<accession>A0A167Z2U3</accession>
<feature type="coiled-coil region" evidence="1">
    <location>
        <begin position="384"/>
        <end position="418"/>
    </location>
</feature>
<evidence type="ECO:0000313" key="3">
    <source>
        <dbReference type="Proteomes" id="UP000076874"/>
    </source>
</evidence>
<keyword evidence="3" id="KW-1185">Reference proteome</keyword>
<dbReference type="CDD" id="cd22249">
    <property type="entry name" value="UDM1_RNF168_RNF169-like"/>
    <property type="match status" value="1"/>
</dbReference>
<organism evidence="2 3">
    <name type="scientific">Niveomyces insectorum RCEF 264</name>
    <dbReference type="NCBI Taxonomy" id="1081102"/>
    <lineage>
        <taxon>Eukaryota</taxon>
        <taxon>Fungi</taxon>
        <taxon>Dikarya</taxon>
        <taxon>Ascomycota</taxon>
        <taxon>Pezizomycotina</taxon>
        <taxon>Sordariomycetes</taxon>
        <taxon>Hypocreomycetidae</taxon>
        <taxon>Hypocreales</taxon>
        <taxon>Cordycipitaceae</taxon>
        <taxon>Niveomyces</taxon>
    </lineage>
</organism>
<evidence type="ECO:0000256" key="1">
    <source>
        <dbReference type="SAM" id="Coils"/>
    </source>
</evidence>
<name>A0A167Z2U3_9HYPO</name>
<dbReference type="EMBL" id="AZHD01000002">
    <property type="protein sequence ID" value="OAA67009.1"/>
    <property type="molecule type" value="Genomic_DNA"/>
</dbReference>
<sequence>MPPFSFPSFNRVLRAVPNVVWGPSQDPNKIAPPMAQYAPALDWPGWCRVSYYGSHIVKVAFLDFLPRFMEGKRDSSILDQVNNIRLLQLSHYKCHTDWNHEFIRADFLDEKNNNPLIMVWERDLPLTSAKTEKRRILRIKSGLPCKSVDRVSYITEDDFKDFIKLKDAYLLRTATFPDRGLDVLQVACVLETHSLRFPIYHVYSTMCYWYADSTFEILAEIGNATVNGHDKQQKKGMFSWGNTDYLAYAGITRQALPDLDDDAYHQQLVEIQGKLVAKYDDITAWSDEDLEQLPKDERTAIEEKGWNVAQFLSMIQKMPTHGKLADESITREREIQNGQEEKQAAEKREIEAKTCADMEQIMTKEEEKWRKLLQEREGKWQRISEQERKRADLAEVRVERAEQELELLKQELELLKQARA</sequence>
<gene>
    <name evidence="2" type="ORF">SPI_01585</name>
</gene>
<protein>
    <submittedName>
        <fullName evidence="2">Uncharacterized protein</fullName>
    </submittedName>
</protein>
<proteinExistence type="predicted"/>